<sequence length="52" mass="5660">MPSASTVHFSLFVNSEAVAFHFSQRQTTQAPLSSRDSLPCVCEFCGAVWQPG</sequence>
<dbReference type="EMBL" id="GBXM01025689">
    <property type="protein sequence ID" value="JAH82888.1"/>
    <property type="molecule type" value="Transcribed_RNA"/>
</dbReference>
<proteinExistence type="predicted"/>
<reference evidence="1" key="2">
    <citation type="journal article" date="2015" name="Fish Shellfish Immunol.">
        <title>Early steps in the European eel (Anguilla anguilla)-Vibrio vulnificus interaction in the gills: Role of the RtxA13 toxin.</title>
        <authorList>
            <person name="Callol A."/>
            <person name="Pajuelo D."/>
            <person name="Ebbesson L."/>
            <person name="Teles M."/>
            <person name="MacKenzie S."/>
            <person name="Amaro C."/>
        </authorList>
    </citation>
    <scope>NUCLEOTIDE SEQUENCE</scope>
</reference>
<evidence type="ECO:0000313" key="1">
    <source>
        <dbReference type="EMBL" id="JAH82888.1"/>
    </source>
</evidence>
<reference evidence="1" key="1">
    <citation type="submission" date="2014-11" db="EMBL/GenBank/DDBJ databases">
        <authorList>
            <person name="Amaro Gonzalez C."/>
        </authorList>
    </citation>
    <scope>NUCLEOTIDE SEQUENCE</scope>
</reference>
<name>A0A0E9W081_ANGAN</name>
<dbReference type="AlphaFoldDB" id="A0A0E9W081"/>
<accession>A0A0E9W081</accession>
<organism evidence="1">
    <name type="scientific">Anguilla anguilla</name>
    <name type="common">European freshwater eel</name>
    <name type="synonym">Muraena anguilla</name>
    <dbReference type="NCBI Taxonomy" id="7936"/>
    <lineage>
        <taxon>Eukaryota</taxon>
        <taxon>Metazoa</taxon>
        <taxon>Chordata</taxon>
        <taxon>Craniata</taxon>
        <taxon>Vertebrata</taxon>
        <taxon>Euteleostomi</taxon>
        <taxon>Actinopterygii</taxon>
        <taxon>Neopterygii</taxon>
        <taxon>Teleostei</taxon>
        <taxon>Anguilliformes</taxon>
        <taxon>Anguillidae</taxon>
        <taxon>Anguilla</taxon>
    </lineage>
</organism>
<protein>
    <submittedName>
        <fullName evidence="1">Uncharacterized protein</fullName>
    </submittedName>
</protein>